<accession>A0ABP4E657</accession>
<gene>
    <name evidence="3" type="ORF">GCM10009668_07550</name>
</gene>
<dbReference type="RefSeq" id="WP_343991514.1">
    <property type="nucleotide sequence ID" value="NZ_BAAALG010000002.1"/>
</dbReference>
<feature type="transmembrane region" description="Helical" evidence="2">
    <location>
        <begin position="176"/>
        <end position="196"/>
    </location>
</feature>
<feature type="transmembrane region" description="Helical" evidence="2">
    <location>
        <begin position="102"/>
        <end position="123"/>
    </location>
</feature>
<feature type="transmembrane region" description="Helical" evidence="2">
    <location>
        <begin position="7"/>
        <end position="28"/>
    </location>
</feature>
<proteinExistence type="predicted"/>
<feature type="region of interest" description="Disordered" evidence="1">
    <location>
        <begin position="47"/>
        <end position="97"/>
    </location>
</feature>
<keyword evidence="2" id="KW-0472">Membrane</keyword>
<dbReference type="Proteomes" id="UP001501581">
    <property type="component" value="Unassembled WGS sequence"/>
</dbReference>
<dbReference type="Pfam" id="PF09490">
    <property type="entry name" value="CbtA"/>
    <property type="match status" value="1"/>
</dbReference>
<dbReference type="InterPro" id="IPR012666">
    <property type="entry name" value="CbtA_put"/>
</dbReference>
<keyword evidence="2" id="KW-1133">Transmembrane helix</keyword>
<feature type="compositionally biased region" description="Basic and acidic residues" evidence="1">
    <location>
        <begin position="55"/>
        <end position="90"/>
    </location>
</feature>
<feature type="transmembrane region" description="Helical" evidence="2">
    <location>
        <begin position="203"/>
        <end position="226"/>
    </location>
</feature>
<protein>
    <submittedName>
        <fullName evidence="3">CbtA family protein</fullName>
    </submittedName>
</protein>
<keyword evidence="4" id="KW-1185">Reference proteome</keyword>
<comment type="caution">
    <text evidence="3">The sequence shown here is derived from an EMBL/GenBank/DDBJ whole genome shotgun (WGS) entry which is preliminary data.</text>
</comment>
<dbReference type="EMBL" id="BAAALG010000002">
    <property type="protein sequence ID" value="GAA1094290.1"/>
    <property type="molecule type" value="Genomic_DNA"/>
</dbReference>
<evidence type="ECO:0000256" key="2">
    <source>
        <dbReference type="SAM" id="Phobius"/>
    </source>
</evidence>
<reference evidence="4" key="1">
    <citation type="journal article" date="2019" name="Int. J. Syst. Evol. Microbiol.">
        <title>The Global Catalogue of Microorganisms (GCM) 10K type strain sequencing project: providing services to taxonomists for standard genome sequencing and annotation.</title>
        <authorList>
            <consortium name="The Broad Institute Genomics Platform"/>
            <consortium name="The Broad Institute Genome Sequencing Center for Infectious Disease"/>
            <person name="Wu L."/>
            <person name="Ma J."/>
        </authorList>
    </citation>
    <scope>NUCLEOTIDE SEQUENCE [LARGE SCALE GENOMIC DNA]</scope>
    <source>
        <strain evidence="4">JCM 13008</strain>
    </source>
</reference>
<feature type="transmembrane region" description="Helical" evidence="2">
    <location>
        <begin position="246"/>
        <end position="268"/>
    </location>
</feature>
<keyword evidence="2" id="KW-0812">Transmembrane</keyword>
<sequence length="278" mass="28325">MTARTFLVRGLLAGLIAGLFTFLVAFTVGEPPIDSAISLEEAASAAEAPETVADDAAHEHADEAAHEHGDEAAHEHEHSEAAGGHSHGDEGGGISRDTQKTWGLATATVAIGVALGGIVALVAAAAAGRLGRLRLVGSTALVTALGFVAFALVPFLKYPAAPPAVGSGDTIGERTSYYFMFLLISLAAMVIAVVVAKQIAPRIGGYWAIVASAVGYVVVVAVAAAVMPAVNELGDFPADVLWEFRVSSLLTLAALWGSLGIALTALLARVPQRTAALA</sequence>
<organism evidence="3 4">
    <name type="scientific">Nocardioides dubius</name>
    <dbReference type="NCBI Taxonomy" id="317019"/>
    <lineage>
        <taxon>Bacteria</taxon>
        <taxon>Bacillati</taxon>
        <taxon>Actinomycetota</taxon>
        <taxon>Actinomycetes</taxon>
        <taxon>Propionibacteriales</taxon>
        <taxon>Nocardioidaceae</taxon>
        <taxon>Nocardioides</taxon>
    </lineage>
</organism>
<evidence type="ECO:0000313" key="3">
    <source>
        <dbReference type="EMBL" id="GAA1094290.1"/>
    </source>
</evidence>
<feature type="transmembrane region" description="Helical" evidence="2">
    <location>
        <begin position="135"/>
        <end position="156"/>
    </location>
</feature>
<evidence type="ECO:0000313" key="4">
    <source>
        <dbReference type="Proteomes" id="UP001501581"/>
    </source>
</evidence>
<evidence type="ECO:0000256" key="1">
    <source>
        <dbReference type="SAM" id="MobiDB-lite"/>
    </source>
</evidence>
<name>A0ABP4E657_9ACTN</name>